<keyword evidence="11" id="KW-1185">Reference proteome</keyword>
<protein>
    <submittedName>
        <fullName evidence="10">Uncharacterized membrane protein YcaP, DUF421 family</fullName>
    </submittedName>
</protein>
<evidence type="ECO:0000259" key="9">
    <source>
        <dbReference type="Pfam" id="PF20730"/>
    </source>
</evidence>
<organism evidence="10 11">
    <name type="scientific">Sporolituus thermophilus DSM 23256</name>
    <dbReference type="NCBI Taxonomy" id="1123285"/>
    <lineage>
        <taxon>Bacteria</taxon>
        <taxon>Bacillati</taxon>
        <taxon>Bacillota</taxon>
        <taxon>Negativicutes</taxon>
        <taxon>Selenomonadales</taxon>
        <taxon>Sporomusaceae</taxon>
        <taxon>Sporolituus</taxon>
    </lineage>
</organism>
<dbReference type="Pfam" id="PF04239">
    <property type="entry name" value="DUF421"/>
    <property type="match status" value="1"/>
</dbReference>
<feature type="transmembrane region" description="Helical" evidence="7">
    <location>
        <begin position="6"/>
        <end position="24"/>
    </location>
</feature>
<comment type="subcellular location">
    <subcellularLocation>
        <location evidence="1">Cell membrane</location>
        <topology evidence="1">Multi-pass membrane protein</topology>
    </subcellularLocation>
</comment>
<feature type="domain" description="YetF-like N-terminal transmembrane" evidence="9">
    <location>
        <begin position="10"/>
        <end position="79"/>
    </location>
</feature>
<sequence length="234" mass="26154">MENLGGTAFHAVAGMLALLLIWLAMGNRQIGEFTPFDFLVSITAGTIVGAGIADPRIELSRTLVALVILALIQAVISWLTFRFRNVRRKLSYQPVVLVENGQIIKANLRKAKMTVEMLLGILRDRGCFDITEVELAILEPHGQVSVLKKAEFQPVTPRHLNLSVPPNRLMVPVILEGELQAGVLARLGLSPQDIDNFRRQHKDKIDGVFVAFMDQDHRLHIMPADVREKNVFLH</sequence>
<proteinExistence type="inferred from homology"/>
<keyword evidence="6 7" id="KW-0472">Membrane</keyword>
<dbReference type="AlphaFoldDB" id="A0A1G7PKP1"/>
<evidence type="ECO:0000256" key="4">
    <source>
        <dbReference type="ARBA" id="ARBA00022692"/>
    </source>
</evidence>
<dbReference type="PANTHER" id="PTHR34582:SF6">
    <property type="entry name" value="UPF0702 TRANSMEMBRANE PROTEIN YCAP"/>
    <property type="match status" value="1"/>
</dbReference>
<dbReference type="InterPro" id="IPR048454">
    <property type="entry name" value="YetF_N"/>
</dbReference>
<dbReference type="EMBL" id="FNBU01000038">
    <property type="protein sequence ID" value="SDF85920.1"/>
    <property type="molecule type" value="Genomic_DNA"/>
</dbReference>
<dbReference type="InterPro" id="IPR007353">
    <property type="entry name" value="DUF421"/>
</dbReference>
<name>A0A1G7PKP1_9FIRM</name>
<dbReference type="STRING" id="1123285.SAMN05660235_02970"/>
<evidence type="ECO:0000256" key="1">
    <source>
        <dbReference type="ARBA" id="ARBA00004651"/>
    </source>
</evidence>
<evidence type="ECO:0000256" key="2">
    <source>
        <dbReference type="ARBA" id="ARBA00006448"/>
    </source>
</evidence>
<gene>
    <name evidence="10" type="ORF">SAMN05660235_02970</name>
</gene>
<accession>A0A1G7PKP1</accession>
<keyword evidence="3" id="KW-1003">Cell membrane</keyword>
<keyword evidence="5 7" id="KW-1133">Transmembrane helix</keyword>
<evidence type="ECO:0000313" key="11">
    <source>
        <dbReference type="Proteomes" id="UP000243333"/>
    </source>
</evidence>
<evidence type="ECO:0000256" key="3">
    <source>
        <dbReference type="ARBA" id="ARBA00022475"/>
    </source>
</evidence>
<dbReference type="Pfam" id="PF20730">
    <property type="entry name" value="YetF_N"/>
    <property type="match status" value="1"/>
</dbReference>
<dbReference type="Gene3D" id="3.30.240.20">
    <property type="entry name" value="bsu07140 like domains"/>
    <property type="match status" value="1"/>
</dbReference>
<comment type="similarity">
    <text evidence="2">Belongs to the UPF0702 family.</text>
</comment>
<dbReference type="GO" id="GO:0005886">
    <property type="term" value="C:plasma membrane"/>
    <property type="evidence" value="ECO:0007669"/>
    <property type="project" value="UniProtKB-SubCell"/>
</dbReference>
<dbReference type="InterPro" id="IPR023090">
    <property type="entry name" value="UPF0702_alpha/beta_dom_sf"/>
</dbReference>
<evidence type="ECO:0000259" key="8">
    <source>
        <dbReference type="Pfam" id="PF04239"/>
    </source>
</evidence>
<keyword evidence="4 7" id="KW-0812">Transmembrane</keyword>
<feature type="transmembrane region" description="Helical" evidence="7">
    <location>
        <begin position="36"/>
        <end position="53"/>
    </location>
</feature>
<evidence type="ECO:0000256" key="6">
    <source>
        <dbReference type="ARBA" id="ARBA00023136"/>
    </source>
</evidence>
<evidence type="ECO:0000256" key="7">
    <source>
        <dbReference type="SAM" id="Phobius"/>
    </source>
</evidence>
<dbReference type="OrthoDB" id="9778331at2"/>
<feature type="transmembrane region" description="Helical" evidence="7">
    <location>
        <begin position="59"/>
        <end position="81"/>
    </location>
</feature>
<evidence type="ECO:0000256" key="5">
    <source>
        <dbReference type="ARBA" id="ARBA00022989"/>
    </source>
</evidence>
<dbReference type="RefSeq" id="WP_093692179.1">
    <property type="nucleotide sequence ID" value="NZ_FNBU01000038.1"/>
</dbReference>
<reference evidence="11" key="1">
    <citation type="submission" date="2016-10" db="EMBL/GenBank/DDBJ databases">
        <authorList>
            <person name="Varghese N."/>
            <person name="Submissions S."/>
        </authorList>
    </citation>
    <scope>NUCLEOTIDE SEQUENCE [LARGE SCALE GENOMIC DNA]</scope>
    <source>
        <strain evidence="11">DSM 23256</strain>
    </source>
</reference>
<evidence type="ECO:0000313" key="10">
    <source>
        <dbReference type="EMBL" id="SDF85920.1"/>
    </source>
</evidence>
<feature type="domain" description="YetF C-terminal" evidence="8">
    <location>
        <begin position="83"/>
        <end position="211"/>
    </location>
</feature>
<dbReference type="PANTHER" id="PTHR34582">
    <property type="entry name" value="UPF0702 TRANSMEMBRANE PROTEIN YCAP"/>
    <property type="match status" value="1"/>
</dbReference>
<dbReference type="Proteomes" id="UP000243333">
    <property type="component" value="Unassembled WGS sequence"/>
</dbReference>